<dbReference type="InterPro" id="IPR036397">
    <property type="entry name" value="RNaseH_sf"/>
</dbReference>
<dbReference type="GO" id="GO:0003677">
    <property type="term" value="F:DNA binding"/>
    <property type="evidence" value="ECO:0007669"/>
    <property type="project" value="InterPro"/>
</dbReference>
<dbReference type="BioCyc" id="AURANTIMONAS:SI859A1_03536-MONOMER"/>
<evidence type="ECO:0000256" key="4">
    <source>
        <dbReference type="ARBA" id="ARBA00020311"/>
    </source>
</evidence>
<dbReference type="AlphaFoldDB" id="Q1YE81"/>
<dbReference type="Pfam" id="PF00476">
    <property type="entry name" value="DNA_pol_A"/>
    <property type="match status" value="1"/>
</dbReference>
<keyword evidence="6" id="KW-0540">Nuclease</keyword>
<dbReference type="Pfam" id="PF01612">
    <property type="entry name" value="DNA_pol_A_exo1"/>
    <property type="match status" value="1"/>
</dbReference>
<protein>
    <recommendedName>
        <fullName evidence="4">DNA polymerase I</fullName>
        <ecNumber evidence="3">2.7.7.7</ecNumber>
    </recommendedName>
</protein>
<dbReference type="InterPro" id="IPR002298">
    <property type="entry name" value="DNA_polymerase_A"/>
</dbReference>
<dbReference type="SMART" id="SM00474">
    <property type="entry name" value="35EXOc"/>
    <property type="match status" value="1"/>
</dbReference>
<name>Q1YE81_AURMS</name>
<comment type="similarity">
    <text evidence="1">Belongs to the DNA polymerase type-A family.</text>
</comment>
<dbReference type="GO" id="GO:0006302">
    <property type="term" value="P:double-strand break repair"/>
    <property type="evidence" value="ECO:0007669"/>
    <property type="project" value="TreeGrafter"/>
</dbReference>
<dbReference type="PANTHER" id="PTHR10133:SF27">
    <property type="entry name" value="DNA POLYMERASE NU"/>
    <property type="match status" value="1"/>
</dbReference>
<dbReference type="GO" id="GO:0003887">
    <property type="term" value="F:DNA-directed DNA polymerase activity"/>
    <property type="evidence" value="ECO:0007669"/>
    <property type="project" value="UniProtKB-EC"/>
</dbReference>
<keyword evidence="6" id="KW-0269">Exonuclease</keyword>
<gene>
    <name evidence="9" type="ORF">SI859A1_03536</name>
</gene>
<dbReference type="GO" id="GO:0008408">
    <property type="term" value="F:3'-5' exonuclease activity"/>
    <property type="evidence" value="ECO:0007669"/>
    <property type="project" value="InterPro"/>
</dbReference>
<keyword evidence="10" id="KW-1185">Reference proteome</keyword>
<comment type="caution">
    <text evidence="9">The sequence shown here is derived from an EMBL/GenBank/DDBJ whole genome shotgun (WGS) entry which is preliminary data.</text>
</comment>
<dbReference type="PANTHER" id="PTHR10133">
    <property type="entry name" value="DNA POLYMERASE I"/>
    <property type="match status" value="1"/>
</dbReference>
<evidence type="ECO:0000256" key="3">
    <source>
        <dbReference type="ARBA" id="ARBA00012417"/>
    </source>
</evidence>
<keyword evidence="6" id="KW-0378">Hydrolase</keyword>
<keyword evidence="5" id="KW-0235">DNA replication</keyword>
<comment type="subunit">
    <text evidence="2">Single-chain monomer with multiple functions.</text>
</comment>
<evidence type="ECO:0000256" key="6">
    <source>
        <dbReference type="ARBA" id="ARBA00022839"/>
    </source>
</evidence>
<feature type="domain" description="3'-5' exonuclease" evidence="8">
    <location>
        <begin position="263"/>
        <end position="471"/>
    </location>
</feature>
<dbReference type="EC" id="2.7.7.7" evidence="3"/>
<evidence type="ECO:0000256" key="1">
    <source>
        <dbReference type="ARBA" id="ARBA00007705"/>
    </source>
</evidence>
<dbReference type="GO" id="GO:0006261">
    <property type="term" value="P:DNA-templated DNA replication"/>
    <property type="evidence" value="ECO:0007669"/>
    <property type="project" value="InterPro"/>
</dbReference>
<dbReference type="EMBL" id="AAPJ01000009">
    <property type="protein sequence ID" value="EAS48518.1"/>
    <property type="molecule type" value="Genomic_DNA"/>
</dbReference>
<dbReference type="CDD" id="cd06139">
    <property type="entry name" value="DNA_polA_I_Ecoli_like_exo"/>
    <property type="match status" value="1"/>
</dbReference>
<dbReference type="InterPro" id="IPR012337">
    <property type="entry name" value="RNaseH-like_sf"/>
</dbReference>
<sequence length="798" mass="90127">MVFRPYSIDLSVDLSAGSEDVDEALPTLRVDPFPVARADEGLVAKHDLGGGGAGIKLVLDKLHDDIDRRQLLEEPAYHRRDVDLHNRCPHPLPRWMPACLHATRLPAVWDHLIVSVRLNFNIHVAPPAKTMREPEPLGQSRLRTDTKSKRKNRVVRTRTEVTNDACKATTTYRRRMRASKLAPLTSEFQERSYPDIVVMVFAALCYPIRRSLHLVSKTDDLAPGFIRRIPEHDPTFRADIGTLARLKQANYDVAAIAPSEPSYRYVSDLTELTDPLEAMLAKNRTPVMAFDAEGTGLVWCKGSTRVILNQFSYRPGESFMAPTHPLYYEKVFNDPNPGAKAEALQGQVKRFLEDERVRKLAHNLKFDHQVSAREGIEVRGWLHDTQLMAFFADENMMSKSLDDCTRVWVPEMAGYADNFNMAIDKSKMMDVPPDDILDADGKVVQYGMRNYAGGDTDACLRLAQRLDKILREDPRQYQCYRRIQMPAIIAFAKVVERYGLSVDKEHLRSLADQVAQYTDAKYDEIVRLIPPALRRDYLRRGEEISFTRDVVMRDILFGKKGFGLTPKVFTKSTAKLPPAQRVPSVSTKDHMPYFEDAPGNAGRFVTGYIDFLKQQKLITTYIGSEEKQSGFWQYIAPDGAIYPSYKLHATVTGRSASDNPNGQNFPKRGRFAKSYNKVFKARPGYKLVSADLSQIELRIAAWMANEPEMLRIYRADGDIHASTGAATAGWTDEFFAQHKNSDAILADVVQDFYGAQEYLAPLVAGECNSATVAKYLKPQRQKGEPVTRPPFTILPSTV</sequence>
<organism evidence="9 10">
    <name type="scientific">Aurantimonas manganoxydans (strain ATCC BAA-1229 / DSM 21871 / SI85-9A1)</name>
    <dbReference type="NCBI Taxonomy" id="287752"/>
    <lineage>
        <taxon>Bacteria</taxon>
        <taxon>Pseudomonadati</taxon>
        <taxon>Pseudomonadota</taxon>
        <taxon>Alphaproteobacteria</taxon>
        <taxon>Hyphomicrobiales</taxon>
        <taxon>Aurantimonadaceae</taxon>
        <taxon>Aurantimonas</taxon>
    </lineage>
</organism>
<evidence type="ECO:0000256" key="2">
    <source>
        <dbReference type="ARBA" id="ARBA00011541"/>
    </source>
</evidence>
<dbReference type="InterPro" id="IPR043502">
    <property type="entry name" value="DNA/RNA_pol_sf"/>
</dbReference>
<evidence type="ECO:0000256" key="7">
    <source>
        <dbReference type="ARBA" id="ARBA00049244"/>
    </source>
</evidence>
<dbReference type="InterPro" id="IPR001098">
    <property type="entry name" value="DNA-dir_DNA_pol_A_palm_dom"/>
</dbReference>
<dbReference type="Gene3D" id="1.10.150.20">
    <property type="entry name" value="5' to 3' exonuclease, C-terminal subdomain"/>
    <property type="match status" value="1"/>
</dbReference>
<proteinExistence type="inferred from homology"/>
<dbReference type="Proteomes" id="UP000000321">
    <property type="component" value="Unassembled WGS sequence"/>
</dbReference>
<dbReference type="SUPFAM" id="SSF56672">
    <property type="entry name" value="DNA/RNA polymerases"/>
    <property type="match status" value="1"/>
</dbReference>
<dbReference type="SUPFAM" id="SSF53098">
    <property type="entry name" value="Ribonuclease H-like"/>
    <property type="match status" value="1"/>
</dbReference>
<dbReference type="Gene3D" id="3.30.420.10">
    <property type="entry name" value="Ribonuclease H-like superfamily/Ribonuclease H"/>
    <property type="match status" value="1"/>
</dbReference>
<dbReference type="InterPro" id="IPR002562">
    <property type="entry name" value="3'-5'_exonuclease_dom"/>
</dbReference>
<comment type="catalytic activity">
    <reaction evidence="7">
        <text>DNA(n) + a 2'-deoxyribonucleoside 5'-triphosphate = DNA(n+1) + diphosphate</text>
        <dbReference type="Rhea" id="RHEA:22508"/>
        <dbReference type="Rhea" id="RHEA-COMP:17339"/>
        <dbReference type="Rhea" id="RHEA-COMP:17340"/>
        <dbReference type="ChEBI" id="CHEBI:33019"/>
        <dbReference type="ChEBI" id="CHEBI:61560"/>
        <dbReference type="ChEBI" id="CHEBI:173112"/>
        <dbReference type="EC" id="2.7.7.7"/>
    </reaction>
</comment>
<dbReference type="Gene3D" id="3.30.70.370">
    <property type="match status" value="1"/>
</dbReference>
<evidence type="ECO:0000313" key="9">
    <source>
        <dbReference type="EMBL" id="EAS48518.1"/>
    </source>
</evidence>
<evidence type="ECO:0000259" key="8">
    <source>
        <dbReference type="SMART" id="SM00474"/>
    </source>
</evidence>
<accession>Q1YE81</accession>
<dbReference type="HOGENOM" id="CLU_352256_0_0_5"/>
<dbReference type="PRINTS" id="PR00868">
    <property type="entry name" value="DNAPOLI"/>
</dbReference>
<reference evidence="9 10" key="1">
    <citation type="journal article" date="2008" name="Appl. Environ. Microbiol.">
        <title>Genomic insights into Mn(II) oxidation by the marine alphaproteobacterium Aurantimonas sp. strain SI85-9A1.</title>
        <authorList>
            <person name="Dick G.J."/>
            <person name="Podell S."/>
            <person name="Johnson H.A."/>
            <person name="Rivera-Espinoza Y."/>
            <person name="Bernier-Latmani R."/>
            <person name="McCarthy J.K."/>
            <person name="Torpey J.W."/>
            <person name="Clement B.G."/>
            <person name="Gaasterland T."/>
            <person name="Tebo B.M."/>
        </authorList>
    </citation>
    <scope>NUCLEOTIDE SEQUENCE [LARGE SCALE GENOMIC DNA]</scope>
    <source>
        <strain evidence="9 10">SI85-9A1</strain>
    </source>
</reference>
<evidence type="ECO:0000256" key="5">
    <source>
        <dbReference type="ARBA" id="ARBA00022705"/>
    </source>
</evidence>
<evidence type="ECO:0000313" key="10">
    <source>
        <dbReference type="Proteomes" id="UP000000321"/>
    </source>
</evidence>